<keyword evidence="1" id="KW-0812">Transmembrane</keyword>
<feature type="transmembrane region" description="Helical" evidence="1">
    <location>
        <begin position="12"/>
        <end position="40"/>
    </location>
</feature>
<gene>
    <name evidence="2" type="ORF">AUK40_02725</name>
</gene>
<keyword evidence="1" id="KW-1133">Transmembrane helix</keyword>
<reference evidence="2" key="1">
    <citation type="journal article" date="2016" name="Environ. Microbiol.">
        <title>Genomic resolution of a cold subsurface aquifer community provides metabolic insights for novel microbes adapted to high CO concentrations.</title>
        <authorList>
            <person name="Probst A.J."/>
            <person name="Castelle C.J."/>
            <person name="Singh A."/>
            <person name="Brown C.T."/>
            <person name="Anantharaman K."/>
            <person name="Sharon I."/>
            <person name="Hug L.A."/>
            <person name="Burstein D."/>
            <person name="Emerson J.B."/>
            <person name="Thomas B.C."/>
            <person name="Banfield J.F."/>
        </authorList>
    </citation>
    <scope>NUCLEOTIDE SEQUENCE [LARGE SCALE GENOMIC DNA]</scope>
    <source>
        <strain evidence="2">CG2_30_54_11</strain>
    </source>
</reference>
<evidence type="ECO:0000313" key="2">
    <source>
        <dbReference type="EMBL" id="OIP97648.1"/>
    </source>
</evidence>
<dbReference type="EMBL" id="MNZT01000050">
    <property type="protein sequence ID" value="OIP97648.1"/>
    <property type="molecule type" value="Genomic_DNA"/>
</dbReference>
<feature type="transmembrane region" description="Helical" evidence="1">
    <location>
        <begin position="86"/>
        <end position="104"/>
    </location>
</feature>
<dbReference type="PANTHER" id="PTHR37309:SF1">
    <property type="entry name" value="SLR0284 PROTEIN"/>
    <property type="match status" value="1"/>
</dbReference>
<feature type="transmembrane region" description="Helical" evidence="1">
    <location>
        <begin position="47"/>
        <end position="74"/>
    </location>
</feature>
<name>A0A1J5J2B3_9BACT</name>
<dbReference type="AlphaFoldDB" id="A0A1J5J2B3"/>
<evidence type="ECO:0008006" key="4">
    <source>
        <dbReference type="Google" id="ProtNLM"/>
    </source>
</evidence>
<evidence type="ECO:0000256" key="1">
    <source>
        <dbReference type="SAM" id="Phobius"/>
    </source>
</evidence>
<dbReference type="Proteomes" id="UP000183245">
    <property type="component" value="Unassembled WGS sequence"/>
</dbReference>
<accession>A0A1J5J2B3</accession>
<dbReference type="InterPro" id="IPR007165">
    <property type="entry name" value="Phage_holin_4_2"/>
</dbReference>
<comment type="caution">
    <text evidence="2">The sequence shown here is derived from an EMBL/GenBank/DDBJ whole genome shotgun (WGS) entry which is preliminary data.</text>
</comment>
<protein>
    <recommendedName>
        <fullName evidence="4">Phage holin family protein</fullName>
    </recommendedName>
</protein>
<evidence type="ECO:0000313" key="3">
    <source>
        <dbReference type="Proteomes" id="UP000183245"/>
    </source>
</evidence>
<organism evidence="2 3">
    <name type="scientific">Candidatus Wirthbacteria bacterium CG2_30_54_11</name>
    <dbReference type="NCBI Taxonomy" id="1817892"/>
    <lineage>
        <taxon>Bacteria</taxon>
        <taxon>Candidatus Wirthbacteria</taxon>
    </lineage>
</organism>
<dbReference type="STRING" id="1817892.AUK40_02725"/>
<proteinExistence type="predicted"/>
<dbReference type="Pfam" id="PF04020">
    <property type="entry name" value="Phage_holin_4_2"/>
    <property type="match status" value="1"/>
</dbReference>
<keyword evidence="1" id="KW-0472">Membrane</keyword>
<sequence>MLLNIIVNTIAVYVAAQVVPGVSIDSFLTALVVAVILGILNTFMKPILILLTLPITVFTLGLFLLVINTVMILIASNLVHGFSVTGNWSALLLGVVIWAVNSFLQRLK</sequence>
<dbReference type="PANTHER" id="PTHR37309">
    <property type="entry name" value="SLR0284 PROTEIN"/>
    <property type="match status" value="1"/>
</dbReference>